<proteinExistence type="predicted"/>
<dbReference type="Pfam" id="PF14100">
    <property type="entry name" value="DUF6807"/>
    <property type="match status" value="1"/>
</dbReference>
<name>A0A383AUL0_9ZZZZ</name>
<accession>A0A383AUL0</accession>
<feature type="non-terminal residue" evidence="1">
    <location>
        <position position="110"/>
    </location>
</feature>
<dbReference type="EMBL" id="UINC01194657">
    <property type="protein sequence ID" value="SVE10848.1"/>
    <property type="molecule type" value="Genomic_DNA"/>
</dbReference>
<organism evidence="1">
    <name type="scientific">marine metagenome</name>
    <dbReference type="NCBI Taxonomy" id="408172"/>
    <lineage>
        <taxon>unclassified sequences</taxon>
        <taxon>metagenomes</taxon>
        <taxon>ecological metagenomes</taxon>
    </lineage>
</organism>
<reference evidence="1" key="1">
    <citation type="submission" date="2018-05" db="EMBL/GenBank/DDBJ databases">
        <authorList>
            <person name="Lanie J.A."/>
            <person name="Ng W.-L."/>
            <person name="Kazmierczak K.M."/>
            <person name="Andrzejewski T.M."/>
            <person name="Davidsen T.M."/>
            <person name="Wayne K.J."/>
            <person name="Tettelin H."/>
            <person name="Glass J.I."/>
            <person name="Rusch D."/>
            <person name="Podicherti R."/>
            <person name="Tsui H.-C.T."/>
            <person name="Winkler M.E."/>
        </authorList>
    </citation>
    <scope>NUCLEOTIDE SEQUENCE</scope>
</reference>
<dbReference type="InterPro" id="IPR029475">
    <property type="entry name" value="DUF6807"/>
</dbReference>
<evidence type="ECO:0000313" key="1">
    <source>
        <dbReference type="EMBL" id="SVE10848.1"/>
    </source>
</evidence>
<sequence length="110" mass="12307">MIDIQLQPENAKAVITIDGQLFTEYRYGHYVCRPFFYPVMTPKGGGLTRAYPMEEVEGETQDHYHHRGIYTAHGLVNGENLWDEGTGHGAMLQRGEPVVGVEDGEVQIDG</sequence>
<gene>
    <name evidence="1" type="ORF">METZ01_LOCUS463702</name>
</gene>
<protein>
    <submittedName>
        <fullName evidence="1">Uncharacterized protein</fullName>
    </submittedName>
</protein>
<dbReference type="AlphaFoldDB" id="A0A383AUL0"/>